<dbReference type="InterPro" id="IPR057670">
    <property type="entry name" value="SH3_retrovirus"/>
</dbReference>
<feature type="region of interest" description="Disordered" evidence="1">
    <location>
        <begin position="98"/>
        <end position="130"/>
    </location>
</feature>
<feature type="compositionally biased region" description="Polar residues" evidence="1">
    <location>
        <begin position="116"/>
        <end position="129"/>
    </location>
</feature>
<feature type="compositionally biased region" description="Polar residues" evidence="1">
    <location>
        <begin position="98"/>
        <end position="108"/>
    </location>
</feature>
<protein>
    <recommendedName>
        <fullName evidence="2">Retroviral polymerase SH3-like domain-containing protein</fullName>
    </recommendedName>
</protein>
<feature type="non-terminal residue" evidence="3">
    <location>
        <position position="1"/>
    </location>
</feature>
<reference evidence="3" key="1">
    <citation type="journal article" date="2019" name="Sci. Rep.">
        <title>Draft genome of Tanacetum cinerariifolium, the natural source of mosquito coil.</title>
        <authorList>
            <person name="Yamashiro T."/>
            <person name="Shiraishi A."/>
            <person name="Satake H."/>
            <person name="Nakayama K."/>
        </authorList>
    </citation>
    <scope>NUCLEOTIDE SEQUENCE</scope>
</reference>
<sequence length="274" mass="31434">FVGYSKESVAFRIYNKRTRKIHESVNMNFDEILKMTSKQFCLEPGLSNLNETGKYSNPPVSQVSETSKKDLEYLFQNFYDEYFDSSKIMKSSTTNVETSNVEVPSNQEEVFHESPESFQEEYSSSSLNDDVQKSSEEVRVPLSNTQSISNNMVSNVDKASTSHNVFNEHLKDAYFDASTSFHDLSNVHNFYQPYPHEKKWTKDHPLHKIIGDPKSSVRTKGQLAKSCLFSCLLSSIKPANVAEALRDADWVSAMQEELDQFARLKVWRLVPRPE</sequence>
<feature type="non-terminal residue" evidence="3">
    <location>
        <position position="274"/>
    </location>
</feature>
<dbReference type="AlphaFoldDB" id="A0A699R2N7"/>
<accession>A0A699R2N7</accession>
<evidence type="ECO:0000259" key="2">
    <source>
        <dbReference type="Pfam" id="PF25597"/>
    </source>
</evidence>
<gene>
    <name evidence="3" type="ORF">Tci_851736</name>
</gene>
<dbReference type="EMBL" id="BKCJ011071958">
    <property type="protein sequence ID" value="GFC79766.1"/>
    <property type="molecule type" value="Genomic_DNA"/>
</dbReference>
<evidence type="ECO:0000256" key="1">
    <source>
        <dbReference type="SAM" id="MobiDB-lite"/>
    </source>
</evidence>
<dbReference type="Pfam" id="PF25597">
    <property type="entry name" value="SH3_retrovirus"/>
    <property type="match status" value="1"/>
</dbReference>
<organism evidence="3">
    <name type="scientific">Tanacetum cinerariifolium</name>
    <name type="common">Dalmatian daisy</name>
    <name type="synonym">Chrysanthemum cinerariifolium</name>
    <dbReference type="NCBI Taxonomy" id="118510"/>
    <lineage>
        <taxon>Eukaryota</taxon>
        <taxon>Viridiplantae</taxon>
        <taxon>Streptophyta</taxon>
        <taxon>Embryophyta</taxon>
        <taxon>Tracheophyta</taxon>
        <taxon>Spermatophyta</taxon>
        <taxon>Magnoliopsida</taxon>
        <taxon>eudicotyledons</taxon>
        <taxon>Gunneridae</taxon>
        <taxon>Pentapetalae</taxon>
        <taxon>asterids</taxon>
        <taxon>campanulids</taxon>
        <taxon>Asterales</taxon>
        <taxon>Asteraceae</taxon>
        <taxon>Asteroideae</taxon>
        <taxon>Anthemideae</taxon>
        <taxon>Anthemidinae</taxon>
        <taxon>Tanacetum</taxon>
    </lineage>
</organism>
<proteinExistence type="predicted"/>
<comment type="caution">
    <text evidence="3">The sequence shown here is derived from an EMBL/GenBank/DDBJ whole genome shotgun (WGS) entry which is preliminary data.</text>
</comment>
<feature type="domain" description="Retroviral polymerase SH3-like" evidence="2">
    <location>
        <begin position="1"/>
        <end position="32"/>
    </location>
</feature>
<name>A0A699R2N7_TANCI</name>
<evidence type="ECO:0000313" key="3">
    <source>
        <dbReference type="EMBL" id="GFC79766.1"/>
    </source>
</evidence>